<name>A0A081C8U2_VECG1</name>
<evidence type="ECO:0000313" key="9">
    <source>
        <dbReference type="EMBL" id="GAK60997.1"/>
    </source>
</evidence>
<feature type="transmembrane region" description="Helical" evidence="7">
    <location>
        <begin position="234"/>
        <end position="254"/>
    </location>
</feature>
<evidence type="ECO:0000256" key="1">
    <source>
        <dbReference type="ARBA" id="ARBA00004651"/>
    </source>
</evidence>
<comment type="subcellular location">
    <subcellularLocation>
        <location evidence="1 7">Cell membrane</location>
        <topology evidence="1 7">Multi-pass membrane protein</topology>
    </subcellularLocation>
</comment>
<protein>
    <submittedName>
        <fullName evidence="9">Binding-protein-dependent transport systems inner membrane component</fullName>
    </submittedName>
</protein>
<dbReference type="EMBL" id="DF820476">
    <property type="protein sequence ID" value="GAK60997.1"/>
    <property type="molecule type" value="Genomic_DNA"/>
</dbReference>
<proteinExistence type="inferred from homology"/>
<dbReference type="GO" id="GO:0005886">
    <property type="term" value="C:plasma membrane"/>
    <property type="evidence" value="ECO:0007669"/>
    <property type="project" value="UniProtKB-SubCell"/>
</dbReference>
<dbReference type="Pfam" id="PF00528">
    <property type="entry name" value="BPD_transp_1"/>
    <property type="match status" value="1"/>
</dbReference>
<sequence length="319" mass="36738">MNELAVQETKPGGFTSFWYGVRGRPGTLIREQLNFLYAVFIPTISAFLLIRVIPIVVILFMSFTNYTIRRPIFQFVYFKNFARLFKDLEFIAAFWNSVEYVIVAVPLELGLGLFFALLLCRKVKFESLYETFYFIPYILPMVPSAIVWKWFFSPGSVGLANYLLNQMGLPMVGWMSRPAITLLATIWIHVWKNIGFFVIIFLVGLKNIPQDFRDAAAVDGANVWQNIWHVDLPLLKPIILFATVMATIWAWSAFTEVYIMTQGTDISTGTEIQVLVSRIYQEGFLYFKMGYAAAISFVLFVVSLLFVAVQFMLFREARE</sequence>
<dbReference type="Proteomes" id="UP000030661">
    <property type="component" value="Unassembled WGS sequence"/>
</dbReference>
<dbReference type="InterPro" id="IPR000515">
    <property type="entry name" value="MetI-like"/>
</dbReference>
<dbReference type="PANTHER" id="PTHR30193:SF37">
    <property type="entry name" value="INNER MEMBRANE ABC TRANSPORTER PERMEASE PROTEIN YCJO"/>
    <property type="match status" value="1"/>
</dbReference>
<dbReference type="CDD" id="cd06261">
    <property type="entry name" value="TM_PBP2"/>
    <property type="match status" value="1"/>
</dbReference>
<organism evidence="9">
    <name type="scientific">Vecturithrix granuli</name>
    <dbReference type="NCBI Taxonomy" id="1499967"/>
    <lineage>
        <taxon>Bacteria</taxon>
        <taxon>Candidatus Moduliflexota</taxon>
        <taxon>Candidatus Vecturitrichia</taxon>
        <taxon>Candidatus Vecturitrichales</taxon>
        <taxon>Candidatus Vecturitrichaceae</taxon>
        <taxon>Candidatus Vecturithrix</taxon>
    </lineage>
</organism>
<evidence type="ECO:0000259" key="8">
    <source>
        <dbReference type="PROSITE" id="PS50928"/>
    </source>
</evidence>
<dbReference type="GO" id="GO:0055085">
    <property type="term" value="P:transmembrane transport"/>
    <property type="evidence" value="ECO:0007669"/>
    <property type="project" value="InterPro"/>
</dbReference>
<dbReference type="PROSITE" id="PS50928">
    <property type="entry name" value="ABC_TM1"/>
    <property type="match status" value="1"/>
</dbReference>
<dbReference type="eggNOG" id="COG1175">
    <property type="taxonomic scope" value="Bacteria"/>
</dbReference>
<feature type="transmembrane region" description="Helical" evidence="7">
    <location>
        <begin position="291"/>
        <end position="314"/>
    </location>
</feature>
<dbReference type="HOGENOM" id="CLU_016047_0_3_0"/>
<evidence type="ECO:0000313" key="10">
    <source>
        <dbReference type="Proteomes" id="UP000030661"/>
    </source>
</evidence>
<evidence type="ECO:0000256" key="2">
    <source>
        <dbReference type="ARBA" id="ARBA00022448"/>
    </source>
</evidence>
<keyword evidence="2 7" id="KW-0813">Transport</keyword>
<dbReference type="SUPFAM" id="SSF161098">
    <property type="entry name" value="MetI-like"/>
    <property type="match status" value="1"/>
</dbReference>
<dbReference type="PANTHER" id="PTHR30193">
    <property type="entry name" value="ABC TRANSPORTER PERMEASE PROTEIN"/>
    <property type="match status" value="1"/>
</dbReference>
<dbReference type="InterPro" id="IPR035906">
    <property type="entry name" value="MetI-like_sf"/>
</dbReference>
<feature type="transmembrane region" description="Helical" evidence="7">
    <location>
        <begin position="35"/>
        <end position="63"/>
    </location>
</feature>
<evidence type="ECO:0000256" key="5">
    <source>
        <dbReference type="ARBA" id="ARBA00022989"/>
    </source>
</evidence>
<feature type="domain" description="ABC transmembrane type-1" evidence="8">
    <location>
        <begin position="94"/>
        <end position="310"/>
    </location>
</feature>
<evidence type="ECO:0000256" key="7">
    <source>
        <dbReference type="RuleBase" id="RU363032"/>
    </source>
</evidence>
<reference evidence="9" key="1">
    <citation type="journal article" date="2015" name="PeerJ">
        <title>First genomic representation of candidate bacterial phylum KSB3 points to enhanced environmental sensing as a trigger of wastewater bulking.</title>
        <authorList>
            <person name="Sekiguchi Y."/>
            <person name="Ohashi A."/>
            <person name="Parks D.H."/>
            <person name="Yamauchi T."/>
            <person name="Tyson G.W."/>
            <person name="Hugenholtz P."/>
        </authorList>
    </citation>
    <scope>NUCLEOTIDE SEQUENCE [LARGE SCALE GENOMIC DNA]</scope>
</reference>
<keyword evidence="10" id="KW-1185">Reference proteome</keyword>
<gene>
    <name evidence="9" type="ORF">U27_00895</name>
</gene>
<evidence type="ECO:0000256" key="4">
    <source>
        <dbReference type="ARBA" id="ARBA00022692"/>
    </source>
</evidence>
<evidence type="ECO:0000256" key="3">
    <source>
        <dbReference type="ARBA" id="ARBA00022475"/>
    </source>
</evidence>
<dbReference type="Gene3D" id="1.10.3720.10">
    <property type="entry name" value="MetI-like"/>
    <property type="match status" value="1"/>
</dbReference>
<dbReference type="InterPro" id="IPR051393">
    <property type="entry name" value="ABC_transporter_permease"/>
</dbReference>
<keyword evidence="5 7" id="KW-1133">Transmembrane helix</keyword>
<evidence type="ECO:0000256" key="6">
    <source>
        <dbReference type="ARBA" id="ARBA00023136"/>
    </source>
</evidence>
<keyword evidence="3" id="KW-1003">Cell membrane</keyword>
<accession>A0A081C8U2</accession>
<dbReference type="STRING" id="1499967.U27_00895"/>
<keyword evidence="6 7" id="KW-0472">Membrane</keyword>
<feature type="transmembrane region" description="Helical" evidence="7">
    <location>
        <begin position="101"/>
        <end position="120"/>
    </location>
</feature>
<dbReference type="AlphaFoldDB" id="A0A081C8U2"/>
<feature type="transmembrane region" description="Helical" evidence="7">
    <location>
        <begin position="179"/>
        <end position="203"/>
    </location>
</feature>
<keyword evidence="4 7" id="KW-0812">Transmembrane</keyword>
<comment type="similarity">
    <text evidence="7">Belongs to the binding-protein-dependent transport system permease family.</text>
</comment>
<feature type="transmembrane region" description="Helical" evidence="7">
    <location>
        <begin position="132"/>
        <end position="151"/>
    </location>
</feature>